<sequence>MKVQSGYCTRRRSARKRRLIAEIFSILSFEYGREEGDIRPDKTPERRYPAD</sequence>
<dbReference type="AlphaFoldDB" id="A0A698W6W2"/>
<comment type="caution">
    <text evidence="1">The sequence shown here is derived from an EMBL/GenBank/DDBJ whole genome shotgun (WGS) entry which is preliminary data.</text>
</comment>
<dbReference type="EMBL" id="AANPCH010000012">
    <property type="protein sequence ID" value="EDP8663073.1"/>
    <property type="molecule type" value="Genomic_DNA"/>
</dbReference>
<proteinExistence type="predicted"/>
<name>A0A698W6W2_SALBN</name>
<dbReference type="RefSeq" id="WP_020844724.1">
    <property type="nucleotide sequence ID" value="NZ_AAELMS020000027.1"/>
</dbReference>
<gene>
    <name evidence="1" type="ORF">GRG92_002773</name>
</gene>
<organism evidence="1">
    <name type="scientific">Salmonella bongori</name>
    <dbReference type="NCBI Taxonomy" id="54736"/>
    <lineage>
        <taxon>Bacteria</taxon>
        <taxon>Pseudomonadati</taxon>
        <taxon>Pseudomonadota</taxon>
        <taxon>Gammaproteobacteria</taxon>
        <taxon>Enterobacterales</taxon>
        <taxon>Enterobacteriaceae</taxon>
        <taxon>Salmonella</taxon>
    </lineage>
</organism>
<protein>
    <submittedName>
        <fullName evidence="1">Uncharacterized protein</fullName>
    </submittedName>
</protein>
<accession>A0A698W6W2</accession>
<reference evidence="1" key="1">
    <citation type="submission" date="2019-12" db="EMBL/GenBank/DDBJ databases">
        <authorList>
            <person name="Ashton P.M."/>
            <person name="Dallman T."/>
            <person name="Nair S."/>
            <person name="De Pinna E."/>
            <person name="Peters T."/>
            <person name="Grant K."/>
        </authorList>
    </citation>
    <scope>NUCLEOTIDE SEQUENCE</scope>
    <source>
        <strain evidence="1">854886</strain>
    </source>
</reference>
<evidence type="ECO:0000313" key="1">
    <source>
        <dbReference type="EMBL" id="EDP8663073.1"/>
    </source>
</evidence>
<dbReference type="GeneID" id="66759103"/>